<dbReference type="InterPro" id="IPR044925">
    <property type="entry name" value="His-Me_finger_sf"/>
</dbReference>
<evidence type="ECO:0000256" key="7">
    <source>
        <dbReference type="ARBA" id="ARBA00023048"/>
    </source>
</evidence>
<gene>
    <name evidence="9" type="ORF">AFI02nite_05110</name>
</gene>
<dbReference type="CDD" id="cd20709">
    <property type="entry name" value="MIX_V"/>
    <property type="match status" value="1"/>
</dbReference>
<reference evidence="9 10" key="1">
    <citation type="submission" date="2019-07" db="EMBL/GenBank/DDBJ databases">
        <title>Whole genome shotgun sequence of Aliivibrio fischeri NBRC 101058.</title>
        <authorList>
            <person name="Hosoyama A."/>
            <person name="Uohara A."/>
            <person name="Ohji S."/>
            <person name="Ichikawa N."/>
        </authorList>
    </citation>
    <scope>NUCLEOTIDE SEQUENCE [LARGE SCALE GENOMIC DNA]</scope>
    <source>
        <strain evidence="9 10">NBRC 101058</strain>
    </source>
</reference>
<dbReference type="Proteomes" id="UP000321787">
    <property type="component" value="Unassembled WGS sequence"/>
</dbReference>
<evidence type="ECO:0000259" key="8">
    <source>
        <dbReference type="SMART" id="SM00507"/>
    </source>
</evidence>
<comment type="similarity">
    <text evidence="1">Belongs to the colicin/pyosin nuclease family.</text>
</comment>
<dbReference type="PRINTS" id="PR01300">
    <property type="entry name" value="PYOCINKILLER"/>
</dbReference>
<name>A0A510UHM3_ALIFS</name>
<keyword evidence="4" id="KW-0255">Endonuclease</keyword>
<dbReference type="Pfam" id="PF06958">
    <property type="entry name" value="Pyocin_S"/>
    <property type="match status" value="1"/>
</dbReference>
<dbReference type="Pfam" id="PF21431">
    <property type="entry name" value="Col-Pyo_DNase"/>
    <property type="match status" value="1"/>
</dbReference>
<evidence type="ECO:0000256" key="5">
    <source>
        <dbReference type="ARBA" id="ARBA00022801"/>
    </source>
</evidence>
<dbReference type="GO" id="GO:0042742">
    <property type="term" value="P:defense response to bacterium"/>
    <property type="evidence" value="ECO:0007669"/>
    <property type="project" value="UniProtKB-KW"/>
</dbReference>
<organism evidence="9 10">
    <name type="scientific">Aliivibrio fischeri</name>
    <name type="common">Vibrio fischeri</name>
    <dbReference type="NCBI Taxonomy" id="668"/>
    <lineage>
        <taxon>Bacteria</taxon>
        <taxon>Pseudomonadati</taxon>
        <taxon>Pseudomonadota</taxon>
        <taxon>Gammaproteobacteria</taxon>
        <taxon>Vibrionales</taxon>
        <taxon>Vibrionaceae</taxon>
        <taxon>Aliivibrio</taxon>
    </lineage>
</organism>
<protein>
    <recommendedName>
        <fullName evidence="8">HNH nuclease domain-containing protein</fullName>
    </recommendedName>
</protein>
<dbReference type="InterPro" id="IPR003060">
    <property type="entry name" value="Pyocin_killer"/>
</dbReference>
<evidence type="ECO:0000256" key="3">
    <source>
        <dbReference type="ARBA" id="ARBA00022722"/>
    </source>
</evidence>
<keyword evidence="6" id="KW-0044">Antibiotic</keyword>
<dbReference type="EMBL" id="BJTZ01000002">
    <property type="protein sequence ID" value="GEK12475.1"/>
    <property type="molecule type" value="Genomic_DNA"/>
</dbReference>
<dbReference type="InterPro" id="IPR037146">
    <property type="entry name" value="Colicin/pyocin_DNase_dom_sf"/>
</dbReference>
<proteinExistence type="inferred from homology"/>
<feature type="domain" description="HNH nuclease" evidence="8">
    <location>
        <begin position="599"/>
        <end position="654"/>
    </location>
</feature>
<dbReference type="SMART" id="SM00507">
    <property type="entry name" value="HNHc"/>
    <property type="match status" value="1"/>
</dbReference>
<dbReference type="AlphaFoldDB" id="A0A510UHM3"/>
<evidence type="ECO:0000256" key="6">
    <source>
        <dbReference type="ARBA" id="ARBA00023022"/>
    </source>
</evidence>
<keyword evidence="2" id="KW-0929">Antimicrobial</keyword>
<dbReference type="SUPFAM" id="SSF54060">
    <property type="entry name" value="His-Me finger endonucleases"/>
    <property type="match status" value="1"/>
</dbReference>
<accession>A0A510UHM3</accession>
<sequence length="661" mass="73546">MEKKTTKFINAYFPWNEELAKESKPDLPHYEPVKDSQTKVAAFEYSIEIACSQDELNTYQVGVFSLGKTKEEESISSWHKTQADSGFTLFTASVNINEPKKLHREFFRLSGNAISFDDVKPVKAGSGSHTESFIPIKPALQVGERLGWPTEGYFYHFIDDTLINEYKLKGSGKWAFQVTHSTKETLTDELVSAHDYAFILLPWKINNTVIARQHLLYLPQKMSVKQFEDIDSNWLDTHACLLDVNAIVQSRHEDKLLREQDDETLPTAIIQSIGQSISFDNTYTAPSTPKLRHNVVPAIEDTAIPQRTPIVNVCKIDPMAKATEFGDMAVLALPASSATGSSVLGTLSSNISKSVGSWALSDAAVSGMARLGGGIIAALWPSQLGDGSLDGSLQFDTSDAINTTVRFNLYKDVNGVEQVVGIHSGDGYAYGERVKKKVAEQNGDKFVINLEEGITLTWVPDGEEYKLDPSTERPEYDGLDVHDVWVRPIEEHEQELGTVLYPEDELVEYIVTFPVDAGLPPLYLVFKKTARDESGVVTGNGEDITGIWLANAGQDLGAPIPSQIANKLRGQEFNNFDAFRKEFWTEVSKDAQLVSQFSRSNQMLMSMGNAPYPIQDEQAGGRQTYEIHHIDEIQHGGEVMNVDNLRINTPKNHIKIHKDAK</sequence>
<evidence type="ECO:0000256" key="1">
    <source>
        <dbReference type="ARBA" id="ARBA00006811"/>
    </source>
</evidence>
<dbReference type="SUPFAM" id="SSF69369">
    <property type="entry name" value="Cloacin translocation domain"/>
    <property type="match status" value="1"/>
</dbReference>
<dbReference type="CDD" id="cd00085">
    <property type="entry name" value="HNHc"/>
    <property type="match status" value="1"/>
</dbReference>
<keyword evidence="3" id="KW-0540">Nuclease</keyword>
<keyword evidence="5" id="KW-0378">Hydrolase</keyword>
<dbReference type="GO" id="GO:0031640">
    <property type="term" value="P:killing of cells of another organism"/>
    <property type="evidence" value="ECO:0007669"/>
    <property type="project" value="UniProtKB-KW"/>
</dbReference>
<keyword evidence="7" id="KW-0078">Bacteriocin</keyword>
<evidence type="ECO:0000256" key="2">
    <source>
        <dbReference type="ARBA" id="ARBA00022529"/>
    </source>
</evidence>
<dbReference type="GO" id="GO:0005102">
    <property type="term" value="F:signaling receptor binding"/>
    <property type="evidence" value="ECO:0007669"/>
    <property type="project" value="InterPro"/>
</dbReference>
<evidence type="ECO:0000313" key="10">
    <source>
        <dbReference type="Proteomes" id="UP000321787"/>
    </source>
</evidence>
<dbReference type="RefSeq" id="WP_236797256.1">
    <property type="nucleotide sequence ID" value="NZ_BJTZ01000002.1"/>
</dbReference>
<dbReference type="Gene3D" id="3.90.540.10">
    <property type="entry name" value="Colicin/pyocin, DNase domain"/>
    <property type="match status" value="1"/>
</dbReference>
<evidence type="ECO:0000256" key="4">
    <source>
        <dbReference type="ARBA" id="ARBA00022759"/>
    </source>
</evidence>
<dbReference type="GO" id="GO:0016787">
    <property type="term" value="F:hydrolase activity"/>
    <property type="evidence" value="ECO:0007669"/>
    <property type="project" value="UniProtKB-KW"/>
</dbReference>
<dbReference type="InterPro" id="IPR016128">
    <property type="entry name" value="Pyosin/cloacin_T_dom"/>
</dbReference>
<comment type="caution">
    <text evidence="9">The sequence shown here is derived from an EMBL/GenBank/DDBJ whole genome shotgun (WGS) entry which is preliminary data.</text>
</comment>
<dbReference type="GO" id="GO:0004519">
    <property type="term" value="F:endonuclease activity"/>
    <property type="evidence" value="ECO:0007669"/>
    <property type="project" value="UniProtKB-KW"/>
</dbReference>
<dbReference type="InterPro" id="IPR036302">
    <property type="entry name" value="Pyosin/cloacin_T_dom_sf"/>
</dbReference>
<evidence type="ECO:0000313" key="9">
    <source>
        <dbReference type="EMBL" id="GEK12475.1"/>
    </source>
</evidence>
<dbReference type="InterPro" id="IPR003615">
    <property type="entry name" value="HNH_nuc"/>
</dbReference>
<dbReference type="GO" id="GO:0019835">
    <property type="term" value="P:cytolysis"/>
    <property type="evidence" value="ECO:0007669"/>
    <property type="project" value="InterPro"/>
</dbReference>